<dbReference type="PANTHER" id="PTHR46865">
    <property type="entry name" value="OXIDOREDUCTASE-RELATED"/>
    <property type="match status" value="1"/>
</dbReference>
<organism evidence="6 7">
    <name type="scientific">Lasiodiplodia hormozganensis</name>
    <dbReference type="NCBI Taxonomy" id="869390"/>
    <lineage>
        <taxon>Eukaryota</taxon>
        <taxon>Fungi</taxon>
        <taxon>Dikarya</taxon>
        <taxon>Ascomycota</taxon>
        <taxon>Pezizomycotina</taxon>
        <taxon>Dothideomycetes</taxon>
        <taxon>Dothideomycetes incertae sedis</taxon>
        <taxon>Botryosphaeriales</taxon>
        <taxon>Botryosphaeriaceae</taxon>
        <taxon>Lasiodiplodia</taxon>
    </lineage>
</organism>
<evidence type="ECO:0000313" key="6">
    <source>
        <dbReference type="EMBL" id="KAK0663196.1"/>
    </source>
</evidence>
<dbReference type="PANTHER" id="PTHR46865:SF2">
    <property type="entry name" value="MONOOXYGENASE"/>
    <property type="match status" value="1"/>
</dbReference>
<sequence>MSDSQPSILIAGGGIAGPALAFWLRRGGHARCTIVERSPVPRTTGQQIDIRGEALEIVRRMGLEDAVRRATVQERGMAFVDSAGKHIAEFPAANEEGAGGGGGGGGGKGFTADIEILRGELARVFFEATKDDDGIEYIWGNSIAGITQVEGSGVAVRFAKELEPGVEERRFDLVVAADGMNSKTRGLVFDDADALKDLGQHMAYFTIPPADNDTQWATWYNAPGGRLILLRPDLERKRTGAYLAICNSDVPKNYLQLSVPEQMKMWDELFKDAGGDAERVISAMYDSEDFYMQQIAQVKLPSWTKGRVVLLGDSAFCPSPISGKGSSCAIIGAYVLAGELKKHGTNYEAALAGYEEMMQPVMQKAQKLLPGAPAMANPQTPWGIAILNGFLGVISWSGLANWFQGSLFTDKIIDLPQYDM</sequence>
<reference evidence="6" key="1">
    <citation type="submission" date="2023-06" db="EMBL/GenBank/DDBJ databases">
        <title>Multi-omics analyses reveal the molecular pathogenesis toolkit of Lasiodiplodia hormozganensis, a cross-kingdom pathogen.</title>
        <authorList>
            <person name="Felix C."/>
            <person name="Meneses R."/>
            <person name="Goncalves M.F.M."/>
            <person name="Tilleman L."/>
            <person name="Duarte A.S."/>
            <person name="Jorrin-Novo J.V."/>
            <person name="Van De Peer Y."/>
            <person name="Deforce D."/>
            <person name="Van Nieuwerburgh F."/>
            <person name="Esteves A.C."/>
            <person name="Alves A."/>
        </authorList>
    </citation>
    <scope>NUCLEOTIDE SEQUENCE</scope>
    <source>
        <strain evidence="6">CBS 339.90</strain>
    </source>
</reference>
<proteinExistence type="predicted"/>
<evidence type="ECO:0000259" key="5">
    <source>
        <dbReference type="Pfam" id="PF01494"/>
    </source>
</evidence>
<dbReference type="GO" id="GO:0071949">
    <property type="term" value="F:FAD binding"/>
    <property type="evidence" value="ECO:0007669"/>
    <property type="project" value="InterPro"/>
</dbReference>
<dbReference type="Gene3D" id="3.30.9.10">
    <property type="entry name" value="D-Amino Acid Oxidase, subunit A, domain 2"/>
    <property type="match status" value="1"/>
</dbReference>
<gene>
    <name evidence="6" type="ORF">DIS24_g1383</name>
</gene>
<dbReference type="PRINTS" id="PR00420">
    <property type="entry name" value="RNGMNOXGNASE"/>
</dbReference>
<evidence type="ECO:0000313" key="7">
    <source>
        <dbReference type="Proteomes" id="UP001175001"/>
    </source>
</evidence>
<dbReference type="InterPro" id="IPR036188">
    <property type="entry name" value="FAD/NAD-bd_sf"/>
</dbReference>
<feature type="transmembrane region" description="Helical" evidence="4">
    <location>
        <begin position="6"/>
        <end position="24"/>
    </location>
</feature>
<dbReference type="AlphaFoldDB" id="A0AA39Z301"/>
<dbReference type="InterPro" id="IPR051704">
    <property type="entry name" value="FAD_aromatic-hydroxylase"/>
</dbReference>
<accession>A0AA39Z301</accession>
<keyword evidence="4" id="KW-1133">Transmembrane helix</keyword>
<feature type="domain" description="FAD-binding" evidence="5">
    <location>
        <begin position="8"/>
        <end position="365"/>
    </location>
</feature>
<comment type="caution">
    <text evidence="6">The sequence shown here is derived from an EMBL/GenBank/DDBJ whole genome shotgun (WGS) entry which is preliminary data.</text>
</comment>
<evidence type="ECO:0000256" key="4">
    <source>
        <dbReference type="SAM" id="Phobius"/>
    </source>
</evidence>
<name>A0AA39Z301_9PEZI</name>
<keyword evidence="4" id="KW-0812">Transmembrane</keyword>
<dbReference type="SUPFAM" id="SSF51905">
    <property type="entry name" value="FAD/NAD(P)-binding domain"/>
    <property type="match status" value="1"/>
</dbReference>
<keyword evidence="2" id="KW-0274">FAD</keyword>
<protein>
    <recommendedName>
        <fullName evidence="5">FAD-binding domain-containing protein</fullName>
    </recommendedName>
</protein>
<keyword evidence="3" id="KW-0560">Oxidoreductase</keyword>
<dbReference type="Proteomes" id="UP001175001">
    <property type="component" value="Unassembled WGS sequence"/>
</dbReference>
<dbReference type="InterPro" id="IPR002938">
    <property type="entry name" value="FAD-bd"/>
</dbReference>
<dbReference type="Pfam" id="PF01494">
    <property type="entry name" value="FAD_binding_3"/>
    <property type="match status" value="1"/>
</dbReference>
<dbReference type="Gene3D" id="3.50.50.60">
    <property type="entry name" value="FAD/NAD(P)-binding domain"/>
    <property type="match status" value="1"/>
</dbReference>
<evidence type="ECO:0000256" key="2">
    <source>
        <dbReference type="ARBA" id="ARBA00022827"/>
    </source>
</evidence>
<keyword evidence="4" id="KW-0472">Membrane</keyword>
<dbReference type="EMBL" id="JAUJDW010000004">
    <property type="protein sequence ID" value="KAK0663196.1"/>
    <property type="molecule type" value="Genomic_DNA"/>
</dbReference>
<keyword evidence="7" id="KW-1185">Reference proteome</keyword>
<evidence type="ECO:0000256" key="1">
    <source>
        <dbReference type="ARBA" id="ARBA00022630"/>
    </source>
</evidence>
<evidence type="ECO:0000256" key="3">
    <source>
        <dbReference type="ARBA" id="ARBA00023002"/>
    </source>
</evidence>
<dbReference type="GO" id="GO:0016491">
    <property type="term" value="F:oxidoreductase activity"/>
    <property type="evidence" value="ECO:0007669"/>
    <property type="project" value="UniProtKB-KW"/>
</dbReference>
<keyword evidence="1" id="KW-0285">Flavoprotein</keyword>